<proteinExistence type="predicted"/>
<dbReference type="AlphaFoldDB" id="A0A1K1R893"/>
<keyword evidence="2" id="KW-1185">Reference proteome</keyword>
<evidence type="ECO:0000313" key="2">
    <source>
        <dbReference type="Proteomes" id="UP000182740"/>
    </source>
</evidence>
<dbReference type="OrthoDB" id="3855545at2"/>
<reference evidence="2" key="1">
    <citation type="submission" date="2016-11" db="EMBL/GenBank/DDBJ databases">
        <authorList>
            <person name="Varghese N."/>
            <person name="Submissions S."/>
        </authorList>
    </citation>
    <scope>NUCLEOTIDE SEQUENCE [LARGE SCALE GENOMIC DNA]</scope>
    <source>
        <strain evidence="2">DSM 44671</strain>
    </source>
</reference>
<gene>
    <name evidence="1" type="ORF">SAMN04489730_2836</name>
</gene>
<accession>A0A1K1R893</accession>
<dbReference type="RefSeq" id="WP_072476723.1">
    <property type="nucleotide sequence ID" value="NZ_FPJG01000006.1"/>
</dbReference>
<organism evidence="1 2">
    <name type="scientific">Amycolatopsis australiensis</name>
    <dbReference type="NCBI Taxonomy" id="546364"/>
    <lineage>
        <taxon>Bacteria</taxon>
        <taxon>Bacillati</taxon>
        <taxon>Actinomycetota</taxon>
        <taxon>Actinomycetes</taxon>
        <taxon>Pseudonocardiales</taxon>
        <taxon>Pseudonocardiaceae</taxon>
        <taxon>Amycolatopsis</taxon>
    </lineage>
</organism>
<dbReference type="Proteomes" id="UP000182740">
    <property type="component" value="Unassembled WGS sequence"/>
</dbReference>
<protein>
    <submittedName>
        <fullName evidence="1">Uncharacterized protein</fullName>
    </submittedName>
</protein>
<dbReference type="STRING" id="546364.SAMN04489730_2836"/>
<sequence>MRCPVCGAEDSLSPLGDLDVKWDEIRLRFARPDLLDARPAFFASRGRACRSCGVLLPFLNGKQLEELREEFDELIPVAPDPKPGTLPSPECPS</sequence>
<dbReference type="EMBL" id="FPJG01000006">
    <property type="protein sequence ID" value="SFW68237.1"/>
    <property type="molecule type" value="Genomic_DNA"/>
</dbReference>
<name>A0A1K1R893_9PSEU</name>
<evidence type="ECO:0000313" key="1">
    <source>
        <dbReference type="EMBL" id="SFW68237.1"/>
    </source>
</evidence>